<comment type="caution">
    <text evidence="6">The sequence shown here is derived from an EMBL/GenBank/DDBJ whole genome shotgun (WGS) entry which is preliminary data.</text>
</comment>
<dbReference type="Pfam" id="PF06839">
    <property type="entry name" value="Zn_ribbon_GRF"/>
    <property type="match status" value="2"/>
</dbReference>
<feature type="domain" description="GRF-type" evidence="5">
    <location>
        <begin position="71"/>
        <end position="113"/>
    </location>
</feature>
<evidence type="ECO:0000256" key="4">
    <source>
        <dbReference type="PROSITE-ProRule" id="PRU01343"/>
    </source>
</evidence>
<evidence type="ECO:0000256" key="1">
    <source>
        <dbReference type="ARBA" id="ARBA00022723"/>
    </source>
</evidence>
<accession>A0A8T2PBL1</accession>
<dbReference type="GO" id="GO:0008270">
    <property type="term" value="F:zinc ion binding"/>
    <property type="evidence" value="ECO:0007669"/>
    <property type="project" value="UniProtKB-KW"/>
</dbReference>
<dbReference type="AlphaFoldDB" id="A0A8T2PBL1"/>
<dbReference type="PANTHER" id="PTHR33680:SF1">
    <property type="entry name" value="OS05G0489500 PROTEIN"/>
    <property type="match status" value="1"/>
</dbReference>
<evidence type="ECO:0000259" key="5">
    <source>
        <dbReference type="PROSITE" id="PS51999"/>
    </source>
</evidence>
<feature type="domain" description="GRF-type" evidence="5">
    <location>
        <begin position="24"/>
        <end position="67"/>
    </location>
</feature>
<dbReference type="PROSITE" id="PS51999">
    <property type="entry name" value="ZF_GRF"/>
    <property type="match status" value="2"/>
</dbReference>
<dbReference type="OrthoDB" id="498125at2759"/>
<sequence length="122" mass="14051">MFISTPQMNGTWANGPSLPINPYCVTHRRPCVLRVVRKEGENKGRQFYVCSLPRETQCEFFEWADLHFPLCNHGKRCLMRTVLKLGLNNGRNFYVCPLGKDKQCEFFQWAENGPGIKILPGC</sequence>
<keyword evidence="3" id="KW-0862">Zinc</keyword>
<keyword evidence="7" id="KW-1185">Reference proteome</keyword>
<dbReference type="InterPro" id="IPR010666">
    <property type="entry name" value="Znf_GRF"/>
</dbReference>
<reference evidence="6" key="1">
    <citation type="thesis" date="2021" institute="BYU ScholarsArchive" country="Provo, UT, USA">
        <title>Applications of and Algorithms for Genome Assembly and Genomic Analyses with an Emphasis on Marine Teleosts.</title>
        <authorList>
            <person name="Pickett B.D."/>
        </authorList>
    </citation>
    <scope>NUCLEOTIDE SEQUENCE</scope>
    <source>
        <strain evidence="6">HI-2016</strain>
    </source>
</reference>
<keyword evidence="1" id="KW-0479">Metal-binding</keyword>
<name>A0A8T2PBL1_9TELE</name>
<protein>
    <recommendedName>
        <fullName evidence="5">GRF-type domain-containing protein</fullName>
    </recommendedName>
</protein>
<evidence type="ECO:0000256" key="3">
    <source>
        <dbReference type="ARBA" id="ARBA00022833"/>
    </source>
</evidence>
<evidence type="ECO:0000313" key="6">
    <source>
        <dbReference type="EMBL" id="KAG9347022.1"/>
    </source>
</evidence>
<evidence type="ECO:0000256" key="2">
    <source>
        <dbReference type="ARBA" id="ARBA00022771"/>
    </source>
</evidence>
<gene>
    <name evidence="6" type="ORF">JZ751_005949</name>
</gene>
<dbReference type="EMBL" id="JAFBMS010000014">
    <property type="protein sequence ID" value="KAG9347022.1"/>
    <property type="molecule type" value="Genomic_DNA"/>
</dbReference>
<proteinExistence type="predicted"/>
<organism evidence="6 7">
    <name type="scientific">Albula glossodonta</name>
    <name type="common">roundjaw bonefish</name>
    <dbReference type="NCBI Taxonomy" id="121402"/>
    <lineage>
        <taxon>Eukaryota</taxon>
        <taxon>Metazoa</taxon>
        <taxon>Chordata</taxon>
        <taxon>Craniata</taxon>
        <taxon>Vertebrata</taxon>
        <taxon>Euteleostomi</taxon>
        <taxon>Actinopterygii</taxon>
        <taxon>Neopterygii</taxon>
        <taxon>Teleostei</taxon>
        <taxon>Albuliformes</taxon>
        <taxon>Albulidae</taxon>
        <taxon>Albula</taxon>
    </lineage>
</organism>
<evidence type="ECO:0000313" key="7">
    <source>
        <dbReference type="Proteomes" id="UP000824540"/>
    </source>
</evidence>
<dbReference type="Proteomes" id="UP000824540">
    <property type="component" value="Unassembled WGS sequence"/>
</dbReference>
<keyword evidence="2 4" id="KW-0863">Zinc-finger</keyword>
<dbReference type="PANTHER" id="PTHR33680">
    <property type="entry name" value="OS07G0190500 PROTEIN"/>
    <property type="match status" value="1"/>
</dbReference>